<sequence length="274" mass="29230">MQRKILTVHAHPDDEVSRGGATIAHYTAQGVQAVLVTCTDGAAGEILNPDFGALPQGRTLAAQRAEELAASARALGYSTVHSLGFADSGFDGTAGGTDAFVKASTDAAAERLAALIEKEKPQVIVGYGTNHARDPHPDHIRANQVLTRCVELLGERDGSRVPDVFHVAFSRRRHRVLHEACGTAGVPSPYAPGLREPDTSFDDAEINTVISLSETAIERRLSALRCHKTQIAANSGWFALSASELYQAFPYDEYIRVAAPPGGRPCDDLFVASS</sequence>
<keyword evidence="4" id="KW-1185">Reference proteome</keyword>
<accession>E9JES8</accession>
<evidence type="ECO:0000256" key="1">
    <source>
        <dbReference type="ARBA" id="ARBA00022833"/>
    </source>
</evidence>
<dbReference type="AlphaFoldDB" id="E9JES8"/>
<evidence type="ECO:0000313" key="3">
    <source>
        <dbReference type="EMBL" id="MBB5794807.1"/>
    </source>
</evidence>
<dbReference type="RefSeq" id="WP_184983840.1">
    <property type="nucleotide sequence ID" value="NZ_JACHNE010000001.1"/>
</dbReference>
<dbReference type="EC" id="3.5.1.115" evidence="3"/>
<evidence type="ECO:0000313" key="2">
    <source>
        <dbReference type="EMBL" id="ADB92566.1"/>
    </source>
</evidence>
<proteinExistence type="predicted"/>
<dbReference type="GO" id="GO:0016811">
    <property type="term" value="F:hydrolase activity, acting on carbon-nitrogen (but not peptide) bonds, in linear amides"/>
    <property type="evidence" value="ECO:0007669"/>
    <property type="project" value="TreeGrafter"/>
</dbReference>
<dbReference type="EMBL" id="GQ844764">
    <property type="protein sequence ID" value="ADB92566.1"/>
    <property type="molecule type" value="Genomic_DNA"/>
</dbReference>
<keyword evidence="1" id="KW-0862">Zinc</keyword>
<evidence type="ECO:0000313" key="4">
    <source>
        <dbReference type="Proteomes" id="UP000590647"/>
    </source>
</evidence>
<dbReference type="InterPro" id="IPR024078">
    <property type="entry name" value="LmbE-like_dom_sf"/>
</dbReference>
<dbReference type="SUPFAM" id="SSF102588">
    <property type="entry name" value="LmbE-like"/>
    <property type="match status" value="1"/>
</dbReference>
<reference evidence="3 4" key="2">
    <citation type="submission" date="2020-08" db="EMBL/GenBank/DDBJ databases">
        <title>Sequencing the genomes of 1000 actinobacteria strains.</title>
        <authorList>
            <person name="Klenk H.-P."/>
        </authorList>
    </citation>
    <scope>NUCLEOTIDE SEQUENCE [LARGE SCALE GENOMIC DNA]</scope>
    <source>
        <strain evidence="3 4">DSM 40084</strain>
    </source>
</reference>
<dbReference type="GO" id="GO:0016137">
    <property type="term" value="P:glycoside metabolic process"/>
    <property type="evidence" value="ECO:0007669"/>
    <property type="project" value="UniProtKB-ARBA"/>
</dbReference>
<gene>
    <name evidence="3" type="ORF">HDA41_002771</name>
</gene>
<keyword evidence="3" id="KW-0378">Hydrolase</keyword>
<dbReference type="InterPro" id="IPR003737">
    <property type="entry name" value="GlcNAc_PI_deacetylase-related"/>
</dbReference>
<dbReference type="PANTHER" id="PTHR12993">
    <property type="entry name" value="N-ACETYLGLUCOSAMINYL-PHOSPHATIDYLINOSITOL DE-N-ACETYLASE-RELATED"/>
    <property type="match status" value="1"/>
</dbReference>
<dbReference type="Proteomes" id="UP000590647">
    <property type="component" value="Unassembled WGS sequence"/>
</dbReference>
<dbReference type="EMBL" id="JACHNE010000001">
    <property type="protein sequence ID" value="MBB5794807.1"/>
    <property type="molecule type" value="Genomic_DNA"/>
</dbReference>
<dbReference type="PANTHER" id="PTHR12993:SF11">
    <property type="entry name" value="N-ACETYLGLUCOSAMINYL-PHOSPHATIDYLINOSITOL DE-N-ACETYLASE"/>
    <property type="match status" value="1"/>
</dbReference>
<protein>
    <submittedName>
        <fullName evidence="2">CcbE</fullName>
    </submittedName>
    <submittedName>
        <fullName evidence="3">Mycothiol S-conjugate amidase</fullName>
        <ecNumber evidence="3">3.5.1.115</ecNumber>
    </submittedName>
</protein>
<name>E9JES8_9ACTN</name>
<dbReference type="Gene3D" id="3.40.50.10320">
    <property type="entry name" value="LmbE-like"/>
    <property type="match status" value="1"/>
</dbReference>
<dbReference type="Pfam" id="PF02585">
    <property type="entry name" value="PIG-L"/>
    <property type="match status" value="1"/>
</dbReference>
<reference evidence="2" key="1">
    <citation type="journal article" date="2015" name="PLoS ONE">
        <title>Lincosamide synthetase-a unique condensation system combining elements of nonribosomal peptide synthetase and mycothiol metabolism.</title>
        <authorList>
            <person name="Janata J."/>
            <person name="Kadlcik S."/>
            <person name="Koberska M."/>
            <person name="Ulanova D."/>
            <person name="Kamenik Z."/>
            <person name="Novak P."/>
            <person name="Kopecky J."/>
            <person name="Novotna J."/>
            <person name="Radojevic B."/>
            <person name="Plhackova K."/>
            <person name="Gazak R."/>
            <person name="Najmanova L."/>
        </authorList>
    </citation>
    <scope>NUCLEOTIDE SEQUENCE</scope>
    <source>
        <strain evidence="2">ATCC 15084</strain>
    </source>
</reference>
<organism evidence="2">
    <name type="scientific">Streptomyces caelestis</name>
    <dbReference type="NCBI Taxonomy" id="36816"/>
    <lineage>
        <taxon>Bacteria</taxon>
        <taxon>Bacillati</taxon>
        <taxon>Actinomycetota</taxon>
        <taxon>Actinomycetes</taxon>
        <taxon>Kitasatosporales</taxon>
        <taxon>Streptomycetaceae</taxon>
        <taxon>Streptomyces</taxon>
    </lineage>
</organism>